<dbReference type="EMBL" id="JASJND010000006">
    <property type="protein sequence ID" value="MDJ1114600.1"/>
    <property type="molecule type" value="Genomic_DNA"/>
</dbReference>
<dbReference type="RefSeq" id="WP_283716257.1">
    <property type="nucleotide sequence ID" value="NZ_JASJND010000006.1"/>
</dbReference>
<dbReference type="Proteomes" id="UP001321481">
    <property type="component" value="Unassembled WGS sequence"/>
</dbReference>
<comment type="caution">
    <text evidence="1">The sequence shown here is derived from an EMBL/GenBank/DDBJ whole genome shotgun (WGS) entry which is preliminary data.</text>
</comment>
<reference evidence="1 2" key="1">
    <citation type="submission" date="2023-05" db="EMBL/GenBank/DDBJ databases">
        <title>Microbacterium dauci sp.nov., Isolated from Carrot Rhizosphere Soil.</title>
        <authorList>
            <person name="Xiao Z."/>
            <person name="Zheng J."/>
        </authorList>
    </citation>
    <scope>NUCLEOTIDE SEQUENCE [LARGE SCALE GENOMIC DNA]</scope>
    <source>
        <strain evidence="1 2">LX3-4</strain>
    </source>
</reference>
<proteinExistence type="predicted"/>
<organism evidence="1 2">
    <name type="scientific">Microbacterium dauci</name>
    <dbReference type="NCBI Taxonomy" id="3048008"/>
    <lineage>
        <taxon>Bacteria</taxon>
        <taxon>Bacillati</taxon>
        <taxon>Actinomycetota</taxon>
        <taxon>Actinomycetes</taxon>
        <taxon>Micrococcales</taxon>
        <taxon>Microbacteriaceae</taxon>
        <taxon>Microbacterium</taxon>
    </lineage>
</organism>
<sequence length="80" mass="8562">MTIEVRTVDASGIATQFVVGKPADDAGDATETITWDGGTQRTLVSANEVFTADEAAEVFSAHFRTDEVPAGYTLRELKRG</sequence>
<protein>
    <submittedName>
        <fullName evidence="1">Uncharacterized protein</fullName>
    </submittedName>
</protein>
<gene>
    <name evidence="1" type="ORF">QNI14_09050</name>
</gene>
<name>A0ABT6ZFU3_9MICO</name>
<evidence type="ECO:0000313" key="1">
    <source>
        <dbReference type="EMBL" id="MDJ1114600.1"/>
    </source>
</evidence>
<evidence type="ECO:0000313" key="2">
    <source>
        <dbReference type="Proteomes" id="UP001321481"/>
    </source>
</evidence>
<keyword evidence="2" id="KW-1185">Reference proteome</keyword>
<accession>A0ABT6ZFU3</accession>